<dbReference type="EMBL" id="JBHSJG010000036">
    <property type="protein sequence ID" value="MFC4988545.1"/>
    <property type="molecule type" value="Genomic_DNA"/>
</dbReference>
<keyword evidence="2" id="KW-1185">Reference proteome</keyword>
<dbReference type="PROSITE" id="PS51257">
    <property type="entry name" value="PROKAR_LIPOPROTEIN"/>
    <property type="match status" value="1"/>
</dbReference>
<name>A0ABD5QG54_9EURY</name>
<sequence>MTPATSRRRLLAAVGAGTATALAGCSDGGGDPTYEDGEIDADGEGRSVEELIAAEGVAITSPHQSATALEAIKLREHEFVLEDGYLGSTVQGVVENTGDPIDIAEVRVRVYDDAGDYLGWYLARAGDLDGGERWSFTVVVLQAPTAIASYDIAALGTPS</sequence>
<evidence type="ECO:0000313" key="2">
    <source>
        <dbReference type="Proteomes" id="UP001595925"/>
    </source>
</evidence>
<proteinExistence type="predicted"/>
<dbReference type="Proteomes" id="UP001595925">
    <property type="component" value="Unassembled WGS sequence"/>
</dbReference>
<protein>
    <submittedName>
        <fullName evidence="1">FxLYD domain-containing protein</fullName>
    </submittedName>
</protein>
<comment type="caution">
    <text evidence="1">The sequence shown here is derived from an EMBL/GenBank/DDBJ whole genome shotgun (WGS) entry which is preliminary data.</text>
</comment>
<reference evidence="1 2" key="1">
    <citation type="journal article" date="2019" name="Int. J. Syst. Evol. Microbiol.">
        <title>The Global Catalogue of Microorganisms (GCM) 10K type strain sequencing project: providing services to taxonomists for standard genome sequencing and annotation.</title>
        <authorList>
            <consortium name="The Broad Institute Genomics Platform"/>
            <consortium name="The Broad Institute Genome Sequencing Center for Infectious Disease"/>
            <person name="Wu L."/>
            <person name="Ma J."/>
        </authorList>
    </citation>
    <scope>NUCLEOTIDE SEQUENCE [LARGE SCALE GENOMIC DNA]</scope>
    <source>
        <strain evidence="1 2">CGMCC 1.15824</strain>
    </source>
</reference>
<evidence type="ECO:0000313" key="1">
    <source>
        <dbReference type="EMBL" id="MFC4988545.1"/>
    </source>
</evidence>
<dbReference type="RefSeq" id="WP_224827306.1">
    <property type="nucleotide sequence ID" value="NZ_JAIVEF010000001.1"/>
</dbReference>
<gene>
    <name evidence="1" type="ORF">ACFPFO_12385</name>
</gene>
<dbReference type="InterPro" id="IPR006311">
    <property type="entry name" value="TAT_signal"/>
</dbReference>
<organism evidence="1 2">
    <name type="scientific">Saliphagus infecundisoli</name>
    <dbReference type="NCBI Taxonomy" id="1849069"/>
    <lineage>
        <taxon>Archaea</taxon>
        <taxon>Methanobacteriati</taxon>
        <taxon>Methanobacteriota</taxon>
        <taxon>Stenosarchaea group</taxon>
        <taxon>Halobacteria</taxon>
        <taxon>Halobacteriales</taxon>
        <taxon>Natrialbaceae</taxon>
        <taxon>Saliphagus</taxon>
    </lineage>
</organism>
<dbReference type="InterPro" id="IPR047676">
    <property type="entry name" value="FxLYD_dom"/>
</dbReference>
<accession>A0ABD5QG54</accession>
<dbReference type="NCBIfam" id="NF038353">
    <property type="entry name" value="FxLYD_dom"/>
    <property type="match status" value="1"/>
</dbReference>
<dbReference type="PROSITE" id="PS51318">
    <property type="entry name" value="TAT"/>
    <property type="match status" value="1"/>
</dbReference>
<dbReference type="AlphaFoldDB" id="A0ABD5QG54"/>